<evidence type="ECO:0000313" key="22">
    <source>
        <dbReference type="EMBL" id="KAH8690310.1"/>
    </source>
</evidence>
<protein>
    <recommendedName>
        <fullName evidence="19">NADPH--cytochrome P450 reductase</fullName>
        <ecNumber evidence="19">1.6.2.4</ecNumber>
    </recommendedName>
</protein>
<evidence type="ECO:0000256" key="5">
    <source>
        <dbReference type="ARBA" id="ARBA00022643"/>
    </source>
</evidence>
<evidence type="ECO:0000313" key="23">
    <source>
        <dbReference type="Proteomes" id="UP001201262"/>
    </source>
</evidence>
<evidence type="ECO:0000256" key="18">
    <source>
        <dbReference type="ARBA" id="ARBA00049342"/>
    </source>
</evidence>
<dbReference type="PROSITE" id="PS51384">
    <property type="entry name" value="FAD_FR"/>
    <property type="match status" value="1"/>
</dbReference>
<dbReference type="FunFam" id="3.40.50.360:FF:000036">
    <property type="entry name" value="NADPH--cytochrome P450 reductase"/>
    <property type="match status" value="1"/>
</dbReference>
<accession>A0AAD4PS33</accession>
<dbReference type="PANTHER" id="PTHR19384:SF108">
    <property type="entry name" value="NADPH--CYTOCHROME P450 REDUCTASE"/>
    <property type="match status" value="1"/>
</dbReference>
<dbReference type="GeneID" id="70252616"/>
<dbReference type="InterPro" id="IPR017927">
    <property type="entry name" value="FAD-bd_FR_type"/>
</dbReference>
<evidence type="ECO:0000256" key="15">
    <source>
        <dbReference type="ARBA" id="ARBA00023136"/>
    </source>
</evidence>
<dbReference type="InterPro" id="IPR001709">
    <property type="entry name" value="Flavoprot_Pyr_Nucl_cyt_Rdtase"/>
</dbReference>
<evidence type="ECO:0000256" key="17">
    <source>
        <dbReference type="ARBA" id="ARBA00023221"/>
    </source>
</evidence>
<evidence type="ECO:0000256" key="9">
    <source>
        <dbReference type="ARBA" id="ARBA00022857"/>
    </source>
</evidence>
<keyword evidence="4" id="KW-0285">Flavoprotein</keyword>
<comment type="similarity">
    <text evidence="19">In the C-terminal section; belongs to the flavoprotein pyridine nucleotide cytochrome reductase family.</text>
</comment>
<dbReference type="InterPro" id="IPR023208">
    <property type="entry name" value="P450R"/>
</dbReference>
<dbReference type="GO" id="GO:0003958">
    <property type="term" value="F:NADPH-hemoprotein reductase activity"/>
    <property type="evidence" value="ECO:0007669"/>
    <property type="project" value="UniProtKB-EC"/>
</dbReference>
<dbReference type="InterPro" id="IPR023173">
    <property type="entry name" value="NADPH_Cyt_P450_Rdtase_alpha"/>
</dbReference>
<dbReference type="InterPro" id="IPR039261">
    <property type="entry name" value="FNR_nucleotide-bd"/>
</dbReference>
<dbReference type="GO" id="GO:0050660">
    <property type="term" value="F:flavin adenine dinucleotide binding"/>
    <property type="evidence" value="ECO:0007669"/>
    <property type="project" value="TreeGrafter"/>
</dbReference>
<dbReference type="RefSeq" id="XP_046066593.1">
    <property type="nucleotide sequence ID" value="XM_046222329.1"/>
</dbReference>
<dbReference type="PRINTS" id="PR00369">
    <property type="entry name" value="FLAVODOXIN"/>
</dbReference>
<dbReference type="PROSITE" id="PS50902">
    <property type="entry name" value="FLAVODOXIN_LIKE"/>
    <property type="match status" value="1"/>
</dbReference>
<dbReference type="SUPFAM" id="SSF52218">
    <property type="entry name" value="Flavoproteins"/>
    <property type="match status" value="1"/>
</dbReference>
<dbReference type="InterPro" id="IPR029039">
    <property type="entry name" value="Flavoprotein-like_sf"/>
</dbReference>
<evidence type="ECO:0000256" key="11">
    <source>
        <dbReference type="ARBA" id="ARBA00022989"/>
    </source>
</evidence>
<comment type="cofactor">
    <cofactor evidence="1">
        <name>FMN</name>
        <dbReference type="ChEBI" id="CHEBI:58210"/>
    </cofactor>
</comment>
<keyword evidence="7 19" id="KW-0256">Endoplasmic reticulum</keyword>
<keyword evidence="9 19" id="KW-0521">NADP</keyword>
<evidence type="ECO:0000256" key="1">
    <source>
        <dbReference type="ARBA" id="ARBA00001917"/>
    </source>
</evidence>
<dbReference type="SUPFAM" id="SSF52343">
    <property type="entry name" value="Ferredoxin reductase-like, C-terminal NADP-linked domain"/>
    <property type="match status" value="1"/>
</dbReference>
<dbReference type="InterPro" id="IPR003097">
    <property type="entry name" value="CysJ-like_FAD-binding"/>
</dbReference>
<keyword evidence="14" id="KW-0443">Lipid metabolism</keyword>
<proteinExistence type="inferred from homology"/>
<evidence type="ECO:0000256" key="13">
    <source>
        <dbReference type="ARBA" id="ARBA00023011"/>
    </source>
</evidence>
<keyword evidence="15 19" id="KW-0472">Membrane</keyword>
<dbReference type="GO" id="GO:0005829">
    <property type="term" value="C:cytosol"/>
    <property type="evidence" value="ECO:0007669"/>
    <property type="project" value="TreeGrafter"/>
</dbReference>
<dbReference type="InterPro" id="IPR001094">
    <property type="entry name" value="Flavdoxin-like"/>
</dbReference>
<dbReference type="InterPro" id="IPR017938">
    <property type="entry name" value="Riboflavin_synthase-like_b-brl"/>
</dbReference>
<keyword evidence="12 19" id="KW-0560">Oxidoreductase</keyword>
<keyword evidence="23" id="KW-1185">Reference proteome</keyword>
<organism evidence="22 23">
    <name type="scientific">Talaromyces proteolyticus</name>
    <dbReference type="NCBI Taxonomy" id="1131652"/>
    <lineage>
        <taxon>Eukaryota</taxon>
        <taxon>Fungi</taxon>
        <taxon>Dikarya</taxon>
        <taxon>Ascomycota</taxon>
        <taxon>Pezizomycotina</taxon>
        <taxon>Eurotiomycetes</taxon>
        <taxon>Eurotiomycetidae</taxon>
        <taxon>Eurotiales</taxon>
        <taxon>Trichocomaceae</taxon>
        <taxon>Talaromyces</taxon>
        <taxon>Talaromyces sect. Bacilispori</taxon>
    </lineage>
</organism>
<comment type="catalytic activity">
    <reaction evidence="18 19">
        <text>2 oxidized [cytochrome P450] + NADPH = 2 reduced [cytochrome P450] + NADP(+) + H(+)</text>
        <dbReference type="Rhea" id="RHEA:24040"/>
        <dbReference type="Rhea" id="RHEA-COMP:14627"/>
        <dbReference type="Rhea" id="RHEA-COMP:14628"/>
        <dbReference type="ChEBI" id="CHEBI:15378"/>
        <dbReference type="ChEBI" id="CHEBI:55376"/>
        <dbReference type="ChEBI" id="CHEBI:57783"/>
        <dbReference type="ChEBI" id="CHEBI:58349"/>
        <dbReference type="ChEBI" id="CHEBI:60344"/>
        <dbReference type="EC" id="1.6.2.4"/>
    </reaction>
</comment>
<evidence type="ECO:0000256" key="19">
    <source>
        <dbReference type="PIRNR" id="PIRNR000208"/>
    </source>
</evidence>
<comment type="cofactor">
    <cofactor evidence="2">
        <name>FAD</name>
        <dbReference type="ChEBI" id="CHEBI:57692"/>
    </cofactor>
</comment>
<reference evidence="22" key="1">
    <citation type="submission" date="2021-12" db="EMBL/GenBank/DDBJ databases">
        <title>Convergent genome expansion in fungi linked to evolution of root-endophyte symbiosis.</title>
        <authorList>
            <consortium name="DOE Joint Genome Institute"/>
            <person name="Ke Y.-H."/>
            <person name="Bonito G."/>
            <person name="Liao H.-L."/>
            <person name="Looney B."/>
            <person name="Rojas-Flechas A."/>
            <person name="Nash J."/>
            <person name="Hameed K."/>
            <person name="Schadt C."/>
            <person name="Martin F."/>
            <person name="Crous P.W."/>
            <person name="Miettinen O."/>
            <person name="Magnuson J.K."/>
            <person name="Labbe J."/>
            <person name="Jacobson D."/>
            <person name="Doktycz M.J."/>
            <person name="Veneault-Fourrey C."/>
            <person name="Kuo A."/>
            <person name="Mondo S."/>
            <person name="Calhoun S."/>
            <person name="Riley R."/>
            <person name="Ohm R."/>
            <person name="LaButti K."/>
            <person name="Andreopoulos B."/>
            <person name="Pangilinan J."/>
            <person name="Nolan M."/>
            <person name="Tritt A."/>
            <person name="Clum A."/>
            <person name="Lipzen A."/>
            <person name="Daum C."/>
            <person name="Barry K."/>
            <person name="Grigoriev I.V."/>
            <person name="Vilgalys R."/>
        </authorList>
    </citation>
    <scope>NUCLEOTIDE SEQUENCE</scope>
    <source>
        <strain evidence="22">PMI_201</strain>
    </source>
</reference>
<dbReference type="GO" id="GO:0010181">
    <property type="term" value="F:FMN binding"/>
    <property type="evidence" value="ECO:0007669"/>
    <property type="project" value="InterPro"/>
</dbReference>
<comment type="subcellular location">
    <subcellularLocation>
        <location evidence="19">Endoplasmic reticulum membrane</location>
    </subcellularLocation>
</comment>
<dbReference type="EC" id="1.6.2.4" evidence="19"/>
<dbReference type="Gene3D" id="1.20.990.10">
    <property type="entry name" value="NADPH-cytochrome p450 Reductase, Chain A, domain 3"/>
    <property type="match status" value="1"/>
</dbReference>
<evidence type="ECO:0000259" key="21">
    <source>
        <dbReference type="PROSITE" id="PS51384"/>
    </source>
</evidence>
<evidence type="ECO:0000259" key="20">
    <source>
        <dbReference type="PROSITE" id="PS50902"/>
    </source>
</evidence>
<dbReference type="Proteomes" id="UP001201262">
    <property type="component" value="Unassembled WGS sequence"/>
</dbReference>
<dbReference type="PANTHER" id="PTHR19384">
    <property type="entry name" value="NITRIC OXIDE SYNTHASE-RELATED"/>
    <property type="match status" value="1"/>
</dbReference>
<evidence type="ECO:0000256" key="6">
    <source>
        <dbReference type="ARBA" id="ARBA00022692"/>
    </source>
</evidence>
<feature type="domain" description="FAD-binding FR-type" evidence="21">
    <location>
        <begin position="287"/>
        <end position="543"/>
    </location>
</feature>
<evidence type="ECO:0000256" key="16">
    <source>
        <dbReference type="ARBA" id="ARBA00023166"/>
    </source>
</evidence>
<dbReference type="AlphaFoldDB" id="A0AAD4PS33"/>
<dbReference type="GO" id="GO:0005789">
    <property type="term" value="C:endoplasmic reticulum membrane"/>
    <property type="evidence" value="ECO:0007669"/>
    <property type="project" value="UniProtKB-SubCell"/>
</dbReference>
<comment type="caution">
    <text evidence="22">The sequence shown here is derived from an EMBL/GenBank/DDBJ whole genome shotgun (WGS) entry which is preliminary data.</text>
</comment>
<evidence type="ECO:0000256" key="8">
    <source>
        <dbReference type="ARBA" id="ARBA00022827"/>
    </source>
</evidence>
<evidence type="ECO:0000256" key="3">
    <source>
        <dbReference type="ARBA" id="ARBA00022516"/>
    </source>
</evidence>
<dbReference type="PIRSF" id="PIRSF000208">
    <property type="entry name" value="P450R"/>
    <property type="match status" value="1"/>
</dbReference>
<keyword evidence="6" id="KW-0812">Transmembrane</keyword>
<dbReference type="Gene3D" id="2.40.30.10">
    <property type="entry name" value="Translation factors"/>
    <property type="match status" value="1"/>
</dbReference>
<dbReference type="InterPro" id="IPR008254">
    <property type="entry name" value="Flavodoxin/NO_synth"/>
</dbReference>
<dbReference type="PRINTS" id="PR00371">
    <property type="entry name" value="FPNCR"/>
</dbReference>
<dbReference type="Pfam" id="PF00258">
    <property type="entry name" value="Flavodoxin_1"/>
    <property type="match status" value="1"/>
</dbReference>
<evidence type="ECO:0000256" key="4">
    <source>
        <dbReference type="ARBA" id="ARBA00022630"/>
    </source>
</evidence>
<dbReference type="Gene3D" id="3.40.50.80">
    <property type="entry name" value="Nucleotide-binding domain of ferredoxin-NADP reductase (FNR) module"/>
    <property type="match status" value="1"/>
</dbReference>
<dbReference type="GO" id="GO:0016126">
    <property type="term" value="P:sterol biosynthetic process"/>
    <property type="evidence" value="ECO:0007669"/>
    <property type="project" value="UniProtKB-KW"/>
</dbReference>
<keyword evidence="10" id="KW-0752">Steroid biosynthesis</keyword>
<dbReference type="Pfam" id="PF00175">
    <property type="entry name" value="NAD_binding_1"/>
    <property type="match status" value="1"/>
</dbReference>
<keyword evidence="11" id="KW-1133">Transmembrane helix</keyword>
<comment type="function">
    <text evidence="19">This enzyme is required for electron transfer from NADP to cytochrome P450.</text>
</comment>
<evidence type="ECO:0000256" key="2">
    <source>
        <dbReference type="ARBA" id="ARBA00001974"/>
    </source>
</evidence>
<dbReference type="InterPro" id="IPR001433">
    <property type="entry name" value="OxRdtase_FAD/NAD-bd"/>
</dbReference>
<keyword evidence="8" id="KW-0274">FAD</keyword>
<dbReference type="EMBL" id="JAJTJA010000014">
    <property type="protein sequence ID" value="KAH8690310.1"/>
    <property type="molecule type" value="Genomic_DNA"/>
</dbReference>
<keyword evidence="5" id="KW-0288">FMN</keyword>
<dbReference type="Pfam" id="PF00667">
    <property type="entry name" value="FAD_binding_1"/>
    <property type="match status" value="1"/>
</dbReference>
<evidence type="ECO:0000256" key="12">
    <source>
        <dbReference type="ARBA" id="ARBA00023002"/>
    </source>
</evidence>
<feature type="domain" description="Flavodoxin-like" evidence="20">
    <location>
        <begin position="90"/>
        <end position="235"/>
    </location>
</feature>
<keyword evidence="17" id="KW-0753">Steroid metabolism</keyword>
<evidence type="ECO:0000256" key="7">
    <source>
        <dbReference type="ARBA" id="ARBA00022824"/>
    </source>
</evidence>
<keyword evidence="16" id="KW-1207">Sterol metabolism</keyword>
<keyword evidence="13" id="KW-0756">Sterol biosynthesis</keyword>
<evidence type="ECO:0000256" key="10">
    <source>
        <dbReference type="ARBA" id="ARBA00022955"/>
    </source>
</evidence>
<keyword evidence="3" id="KW-0444">Lipid biosynthesis</keyword>
<gene>
    <name evidence="22" type="ORF">BGW36DRAFT_466200</name>
</gene>
<sequence>MDLFVSLCWLQSQFLYIIKVAPFTSSDDVAVVTAIAMCSAGYLLHGVLWGKPNPYEYKLYERHQEKLGFKAAGRATRNIAEKLKQTNKDVVVFWGSQSGTAEGFANRLVRDLQRRFGIQTMAADLSDFDPESISLIPSTKLAIFIVSTYGEGDPSDNTAEFWNYLHQKPNIKLSNLKYTAFGLGNSNYKYYNRVVEVLTSALDHFGAKPLLPAGRADDSNGTTEEDFLAWKEALFFTIKGEFNVDEKSPDYEPTLSVVEDESLSLIDLNVGEPVRKLRGKKSMVACSPIYPLPLKSCRELSSSSDRTFIHLEFDVSQYPEVRYKTGDHIAIWPINPDSEVDRLMIILGLEKKRDTPISINALDSTTKVKVPTPTTIHTVFQYYLEICSPVSRETIQSLVLFAPTASAKKLLSTLGRDKHMYEKFLLNNHVNLGRLLEYSVQGSKEKWKDIPISLILESLPAMQPRYYSISSSSIVQPRQVALTTVVSDSYINTDRGIERIHGLATNYMFATTSSLSSDLDRPRDHPYGLTYPLNGPDGALQDGKIYAHIRKSQFKLPTSSSSSIIMIAAGTGVAPFRGFLHERSRLKTMGREVGRTILYYGCRRPNEDDLYSDEFSTLKEIMGNNLQIINVFSRENPERKVYVQDRIMEHTDDLFNLLVNEDAYLYICGSAKMARDVTIKIGETLKEMSCWNDVELRSWMEGQKKHGRWQEDVWG</sequence>
<dbReference type="Gene3D" id="3.40.50.360">
    <property type="match status" value="1"/>
</dbReference>
<name>A0AAD4PS33_9EURO</name>
<evidence type="ECO:0000256" key="14">
    <source>
        <dbReference type="ARBA" id="ARBA00023098"/>
    </source>
</evidence>
<dbReference type="SUPFAM" id="SSF63380">
    <property type="entry name" value="Riboflavin synthase domain-like"/>
    <property type="match status" value="1"/>
</dbReference>